<sequence length="136" mass="15568">MNYLNFTILLLVTEDITYSHSVRDEEDDGYGDSQMEMPPVPHQVGDTRQQHVTEGERHREHDAHQAPVTHAARLHSCQHQGRESGRCTRGKGQQEKGEGKTKLQKKKKTVMERKRGIEKEQGKGTVKTILSRGNRR</sequence>
<reference evidence="3 4" key="1">
    <citation type="submission" date="2019-05" db="EMBL/GenBank/DDBJ databases">
        <title>Another draft genome of Portunus trituberculatus and its Hox gene families provides insights of decapod evolution.</title>
        <authorList>
            <person name="Jeong J.-H."/>
            <person name="Song I."/>
            <person name="Kim S."/>
            <person name="Choi T."/>
            <person name="Kim D."/>
            <person name="Ryu S."/>
            <person name="Kim W."/>
        </authorList>
    </citation>
    <scope>NUCLEOTIDE SEQUENCE [LARGE SCALE GENOMIC DNA]</scope>
    <source>
        <tissue evidence="3">Muscle</tissue>
    </source>
</reference>
<comment type="caution">
    <text evidence="3">The sequence shown here is derived from an EMBL/GenBank/DDBJ whole genome shotgun (WGS) entry which is preliminary data.</text>
</comment>
<feature type="compositionally biased region" description="Basic and acidic residues" evidence="1">
    <location>
        <begin position="109"/>
        <end position="122"/>
    </location>
</feature>
<keyword evidence="4" id="KW-1185">Reference proteome</keyword>
<proteinExistence type="predicted"/>
<organism evidence="3 4">
    <name type="scientific">Portunus trituberculatus</name>
    <name type="common">Swimming crab</name>
    <name type="synonym">Neptunus trituberculatus</name>
    <dbReference type="NCBI Taxonomy" id="210409"/>
    <lineage>
        <taxon>Eukaryota</taxon>
        <taxon>Metazoa</taxon>
        <taxon>Ecdysozoa</taxon>
        <taxon>Arthropoda</taxon>
        <taxon>Crustacea</taxon>
        <taxon>Multicrustacea</taxon>
        <taxon>Malacostraca</taxon>
        <taxon>Eumalacostraca</taxon>
        <taxon>Eucarida</taxon>
        <taxon>Decapoda</taxon>
        <taxon>Pleocyemata</taxon>
        <taxon>Brachyura</taxon>
        <taxon>Eubrachyura</taxon>
        <taxon>Portunoidea</taxon>
        <taxon>Portunidae</taxon>
        <taxon>Portuninae</taxon>
        <taxon>Portunus</taxon>
    </lineage>
</organism>
<name>A0A5B7JRI5_PORTR</name>
<evidence type="ECO:0000256" key="2">
    <source>
        <dbReference type="SAM" id="SignalP"/>
    </source>
</evidence>
<dbReference type="AlphaFoldDB" id="A0A5B7JRI5"/>
<feature type="chain" id="PRO_5022813813" evidence="2">
    <location>
        <begin position="22"/>
        <end position="136"/>
    </location>
</feature>
<feature type="compositionally biased region" description="Basic and acidic residues" evidence="1">
    <location>
        <begin position="48"/>
        <end position="64"/>
    </location>
</feature>
<feature type="region of interest" description="Disordered" evidence="1">
    <location>
        <begin position="22"/>
        <end position="136"/>
    </location>
</feature>
<keyword evidence="2" id="KW-0732">Signal</keyword>
<evidence type="ECO:0000256" key="1">
    <source>
        <dbReference type="SAM" id="MobiDB-lite"/>
    </source>
</evidence>
<feature type="signal peptide" evidence="2">
    <location>
        <begin position="1"/>
        <end position="21"/>
    </location>
</feature>
<dbReference type="EMBL" id="VSRR010108058">
    <property type="protein sequence ID" value="MPC96966.1"/>
    <property type="molecule type" value="Genomic_DNA"/>
</dbReference>
<dbReference type="Proteomes" id="UP000324222">
    <property type="component" value="Unassembled WGS sequence"/>
</dbReference>
<accession>A0A5B7JRI5</accession>
<evidence type="ECO:0000313" key="3">
    <source>
        <dbReference type="EMBL" id="MPC96966.1"/>
    </source>
</evidence>
<gene>
    <name evidence="3" type="ORF">E2C01_092252</name>
</gene>
<protein>
    <submittedName>
        <fullName evidence="3">Uncharacterized protein</fullName>
    </submittedName>
</protein>
<evidence type="ECO:0000313" key="4">
    <source>
        <dbReference type="Proteomes" id="UP000324222"/>
    </source>
</evidence>
<feature type="compositionally biased region" description="Basic and acidic residues" evidence="1">
    <location>
        <begin position="80"/>
        <end position="101"/>
    </location>
</feature>